<name>A0ABT0FUA7_9ACTN</name>
<accession>A0ABT0FUA7</accession>
<gene>
    <name evidence="1" type="ORF">MF672_019185</name>
</gene>
<sequence>MSRALVTLLLIAVAPFVLVGENTAHRDPLAILRSWDAFPVHARPRPLVLLTGLPMVEKSRKVVTRVRLATDLPRGARMTAEVALPDGAVTSPLTSATEAYGALSSHMDGRPAPAQVGAVIGAEGVVRAFPSDRGLVSLPAWRFALAEGGALIWPALPARFFWRLGEVGPSSAIVKAAASTGSPDVTLWMGAGRSCGSAPDVRPEISISESGTAVVIRRIAHSARDRGDCIEAAYLDARPYVYRLNRPLGDRGLLDDSGNVVVAGERAAGRPRGRRQAVGAGGRLWVWK</sequence>
<protein>
    <recommendedName>
        <fullName evidence="3">Phosphodiester glycosidase domain-containing protein</fullName>
    </recommendedName>
</protein>
<proteinExistence type="predicted"/>
<evidence type="ECO:0000313" key="1">
    <source>
        <dbReference type="EMBL" id="MCK2215904.1"/>
    </source>
</evidence>
<reference evidence="1 2" key="1">
    <citation type="submission" date="2022-04" db="EMBL/GenBank/DDBJ databases">
        <title>Genome draft of Actinomadura sp. ATCC 31491.</title>
        <authorList>
            <person name="Shi X."/>
            <person name="Du Y."/>
        </authorList>
    </citation>
    <scope>NUCLEOTIDE SEQUENCE [LARGE SCALE GENOMIC DNA]</scope>
    <source>
        <strain evidence="1 2">ATCC 31491</strain>
    </source>
</reference>
<comment type="caution">
    <text evidence="1">The sequence shown here is derived from an EMBL/GenBank/DDBJ whole genome shotgun (WGS) entry which is preliminary data.</text>
</comment>
<evidence type="ECO:0008006" key="3">
    <source>
        <dbReference type="Google" id="ProtNLM"/>
    </source>
</evidence>
<evidence type="ECO:0000313" key="2">
    <source>
        <dbReference type="Proteomes" id="UP001317259"/>
    </source>
</evidence>
<organism evidence="1 2">
    <name type="scientific">Actinomadura luzonensis</name>
    <dbReference type="NCBI Taxonomy" id="2805427"/>
    <lineage>
        <taxon>Bacteria</taxon>
        <taxon>Bacillati</taxon>
        <taxon>Actinomycetota</taxon>
        <taxon>Actinomycetes</taxon>
        <taxon>Streptosporangiales</taxon>
        <taxon>Thermomonosporaceae</taxon>
        <taxon>Actinomadura</taxon>
    </lineage>
</organism>
<dbReference type="EMBL" id="JAKRKC020000001">
    <property type="protein sequence ID" value="MCK2215904.1"/>
    <property type="molecule type" value="Genomic_DNA"/>
</dbReference>
<dbReference type="Proteomes" id="UP001317259">
    <property type="component" value="Unassembled WGS sequence"/>
</dbReference>
<dbReference type="RefSeq" id="WP_242376578.1">
    <property type="nucleotide sequence ID" value="NZ_JAKRKC020000001.1"/>
</dbReference>
<keyword evidence="2" id="KW-1185">Reference proteome</keyword>